<dbReference type="HOGENOM" id="CLU_931661_0_0_1"/>
<reference evidence="2" key="1">
    <citation type="submission" date="2011-08" db="EMBL/GenBank/DDBJ databases">
        <authorList>
            <person name="Rombauts S."/>
        </authorList>
    </citation>
    <scope>NUCLEOTIDE SEQUENCE</scope>
    <source>
        <strain evidence="2">London</strain>
    </source>
</reference>
<keyword evidence="2" id="KW-1185">Reference proteome</keyword>
<evidence type="ECO:0000313" key="2">
    <source>
        <dbReference type="Proteomes" id="UP000015104"/>
    </source>
</evidence>
<organism evidence="1 2">
    <name type="scientific">Tetranychus urticae</name>
    <name type="common">Two-spotted spider mite</name>
    <dbReference type="NCBI Taxonomy" id="32264"/>
    <lineage>
        <taxon>Eukaryota</taxon>
        <taxon>Metazoa</taxon>
        <taxon>Ecdysozoa</taxon>
        <taxon>Arthropoda</taxon>
        <taxon>Chelicerata</taxon>
        <taxon>Arachnida</taxon>
        <taxon>Acari</taxon>
        <taxon>Acariformes</taxon>
        <taxon>Trombidiformes</taxon>
        <taxon>Prostigmata</taxon>
        <taxon>Eleutherengona</taxon>
        <taxon>Raphignathae</taxon>
        <taxon>Tetranychoidea</taxon>
        <taxon>Tetranychidae</taxon>
        <taxon>Tetranychus</taxon>
    </lineage>
</organism>
<accession>T1K5V1</accession>
<sequence length="299" mass="34336">MFLNSEMVQNTLQLKRIFNKLQEQPKNAMPKLFETLKIELPCGNSFRQKFSIILVCTIGIAEMQDVKSLFLLHLAPERLKKGETRLRVTLQDKTVRLVRYAVHYYIYPQTAGSSAVNSLLRNPKYELPVKLLQTRKEDTDDGRNMQRFGEEKLENSIPIGPSGNLKQIVSVVTDGVDIKYGFPQMVFSFGFLVRAIGIQTLYFAEIISTDLRYTEASMSMHTSELRSDTAAPLSKARCRLIEIIKSRRTIIKGDAQELTGRLHLEFTDQITRQIRYRNSKPPAFVWNTSVENFNPIFHA</sequence>
<reference evidence="1" key="2">
    <citation type="submission" date="2015-06" db="UniProtKB">
        <authorList>
            <consortium name="EnsemblMetazoa"/>
        </authorList>
    </citation>
    <scope>IDENTIFICATION</scope>
</reference>
<evidence type="ECO:0000313" key="1">
    <source>
        <dbReference type="EnsemblMetazoa" id="tetur05g07610.1"/>
    </source>
</evidence>
<name>T1K5V1_TETUR</name>
<dbReference type="EMBL" id="CAEY01001591">
    <property type="status" value="NOT_ANNOTATED_CDS"/>
    <property type="molecule type" value="Genomic_DNA"/>
</dbReference>
<dbReference type="Proteomes" id="UP000015104">
    <property type="component" value="Unassembled WGS sequence"/>
</dbReference>
<dbReference type="AlphaFoldDB" id="T1K5V1"/>
<dbReference type="EnsemblMetazoa" id="tetur05g07610.1">
    <property type="protein sequence ID" value="tetur05g07610.1"/>
    <property type="gene ID" value="tetur05g07610"/>
</dbReference>
<protein>
    <submittedName>
        <fullName evidence="1">Uncharacterized protein</fullName>
    </submittedName>
</protein>
<proteinExistence type="predicted"/>